<comment type="similarity">
    <text evidence="1">Belongs to the short-chain dehydrogenases/reductases (SDR) family.</text>
</comment>
<dbReference type="RefSeq" id="WP_096360366.1">
    <property type="nucleotide sequence ID" value="NZ_AP014879.1"/>
</dbReference>
<dbReference type="Pfam" id="PF13561">
    <property type="entry name" value="adh_short_C2"/>
    <property type="match status" value="1"/>
</dbReference>
<dbReference type="InterPro" id="IPR036291">
    <property type="entry name" value="NAD(P)-bd_dom_sf"/>
</dbReference>
<gene>
    <name evidence="3" type="ORF">SCL_1212</name>
</gene>
<reference evidence="3 4" key="1">
    <citation type="submission" date="2015-05" db="EMBL/GenBank/DDBJ databases">
        <title>Complete genome sequence of a sulfur-oxidizing gammaproteobacterium strain HA5.</title>
        <authorList>
            <person name="Miura A."/>
            <person name="Kojima H."/>
            <person name="Fukui M."/>
        </authorList>
    </citation>
    <scope>NUCLEOTIDE SEQUENCE [LARGE SCALE GENOMIC DNA]</scope>
    <source>
        <strain evidence="3 4">HA5</strain>
    </source>
</reference>
<dbReference type="EMBL" id="AP014879">
    <property type="protein sequence ID" value="BAV33525.1"/>
    <property type="molecule type" value="Genomic_DNA"/>
</dbReference>
<keyword evidence="4" id="KW-1185">Reference proteome</keyword>
<dbReference type="Proteomes" id="UP000243180">
    <property type="component" value="Chromosome"/>
</dbReference>
<evidence type="ECO:0000256" key="2">
    <source>
        <dbReference type="ARBA" id="ARBA00023002"/>
    </source>
</evidence>
<dbReference type="PANTHER" id="PTHR42760:SF133">
    <property type="entry name" value="3-OXOACYL-[ACYL-CARRIER-PROTEIN] REDUCTASE"/>
    <property type="match status" value="1"/>
</dbReference>
<dbReference type="AlphaFoldDB" id="A0A1B4XFD9"/>
<keyword evidence="3" id="KW-0282">Flagellum</keyword>
<dbReference type="InterPro" id="IPR002347">
    <property type="entry name" value="SDR_fam"/>
</dbReference>
<dbReference type="KEGG" id="slim:SCL_1212"/>
<dbReference type="OrthoDB" id="9809287at2"/>
<sequence>MLNGKVVVITGGAGLLGRVFSAAVADAGGVAVVADVNLTAAERVAQEINNARPGGAAPAQLDISDPESVNSLIELLHGRHGRIDAVVNNAYPRNKNWGRKLEDVAYGDFCENMDMHLGGYFLVMQRFSLYFKSQGFGNIVNLASIYGTMVPRFEIYAGTRMTVAVEYAAIKSAIIQLTRYFAQYFKHDGVRFNCISPGGILDNQPESFLKHYNGHCGTKGMLDSKDISGTLIYLLSDASRYVTGQNIIIDDGFAL</sequence>
<proteinExistence type="inferred from homology"/>
<keyword evidence="2" id="KW-0560">Oxidoreductase</keyword>
<accession>A0A1B4XFD9</accession>
<dbReference type="Gene3D" id="3.40.50.720">
    <property type="entry name" value="NAD(P)-binding Rossmann-like Domain"/>
    <property type="match status" value="1"/>
</dbReference>
<name>A0A1B4XFD9_9GAMM</name>
<evidence type="ECO:0000313" key="4">
    <source>
        <dbReference type="Proteomes" id="UP000243180"/>
    </source>
</evidence>
<dbReference type="NCBIfam" id="NF006619">
    <property type="entry name" value="PRK09186.1"/>
    <property type="match status" value="1"/>
</dbReference>
<evidence type="ECO:0000313" key="3">
    <source>
        <dbReference type="EMBL" id="BAV33525.1"/>
    </source>
</evidence>
<organism evidence="3 4">
    <name type="scientific">Sulfuricaulis limicola</name>
    <dbReference type="NCBI Taxonomy" id="1620215"/>
    <lineage>
        <taxon>Bacteria</taxon>
        <taxon>Pseudomonadati</taxon>
        <taxon>Pseudomonadota</taxon>
        <taxon>Gammaproteobacteria</taxon>
        <taxon>Acidiferrobacterales</taxon>
        <taxon>Acidiferrobacteraceae</taxon>
        <taxon>Sulfuricaulis</taxon>
    </lineage>
</organism>
<dbReference type="PANTHER" id="PTHR42760">
    <property type="entry name" value="SHORT-CHAIN DEHYDROGENASES/REDUCTASES FAMILY MEMBER"/>
    <property type="match status" value="1"/>
</dbReference>
<dbReference type="SUPFAM" id="SSF51735">
    <property type="entry name" value="NAD(P)-binding Rossmann-fold domains"/>
    <property type="match status" value="1"/>
</dbReference>
<evidence type="ECO:0000256" key="1">
    <source>
        <dbReference type="ARBA" id="ARBA00006484"/>
    </source>
</evidence>
<keyword evidence="3" id="KW-0969">Cilium</keyword>
<keyword evidence="3" id="KW-0966">Cell projection</keyword>
<protein>
    <submittedName>
        <fullName evidence="3">Flagellin modification protein A</fullName>
    </submittedName>
</protein>
<dbReference type="GO" id="GO:0016616">
    <property type="term" value="F:oxidoreductase activity, acting on the CH-OH group of donors, NAD or NADP as acceptor"/>
    <property type="evidence" value="ECO:0007669"/>
    <property type="project" value="TreeGrafter"/>
</dbReference>
<dbReference type="PRINTS" id="PR00080">
    <property type="entry name" value="SDRFAMILY"/>
</dbReference>
<dbReference type="InParanoid" id="A0A1B4XFD9"/>
<dbReference type="PRINTS" id="PR00081">
    <property type="entry name" value="GDHRDH"/>
</dbReference>